<evidence type="ECO:0000256" key="4">
    <source>
        <dbReference type="ARBA" id="ARBA00022741"/>
    </source>
</evidence>
<dbReference type="PANTHER" id="PTHR42765">
    <property type="entry name" value="SOLEUCYL-TRNA SYNTHETASE"/>
    <property type="match status" value="1"/>
</dbReference>
<dbReference type="FunFam" id="3.90.740.10:FF:000009">
    <property type="entry name" value="Isoleucyl-tRNA synthetase 2, mitochondrial"/>
    <property type="match status" value="1"/>
</dbReference>
<dbReference type="InterPro" id="IPR009008">
    <property type="entry name" value="Val/Leu/Ile-tRNA-synth_edit"/>
</dbReference>
<evidence type="ECO:0000313" key="13">
    <source>
        <dbReference type="Proteomes" id="UP001431783"/>
    </source>
</evidence>
<dbReference type="NCBIfam" id="TIGR00392">
    <property type="entry name" value="ileS"/>
    <property type="match status" value="1"/>
</dbReference>
<dbReference type="PANTHER" id="PTHR42765:SF1">
    <property type="entry name" value="ISOLEUCINE--TRNA LIGASE, MITOCHONDRIAL"/>
    <property type="match status" value="1"/>
</dbReference>
<dbReference type="Gene3D" id="1.10.730.20">
    <property type="match status" value="1"/>
</dbReference>
<dbReference type="CDD" id="cd07960">
    <property type="entry name" value="Anticodon_Ia_Ile_BEm"/>
    <property type="match status" value="1"/>
</dbReference>
<dbReference type="Proteomes" id="UP001431783">
    <property type="component" value="Unassembled WGS sequence"/>
</dbReference>
<evidence type="ECO:0000256" key="8">
    <source>
        <dbReference type="ARBA" id="ARBA00032665"/>
    </source>
</evidence>
<evidence type="ECO:0000256" key="6">
    <source>
        <dbReference type="ARBA" id="ARBA00022917"/>
    </source>
</evidence>
<name>A0AAW1URZ5_9CUCU</name>
<organism evidence="12 13">
    <name type="scientific">Henosepilachna vigintioctopunctata</name>
    <dbReference type="NCBI Taxonomy" id="420089"/>
    <lineage>
        <taxon>Eukaryota</taxon>
        <taxon>Metazoa</taxon>
        <taxon>Ecdysozoa</taxon>
        <taxon>Arthropoda</taxon>
        <taxon>Hexapoda</taxon>
        <taxon>Insecta</taxon>
        <taxon>Pterygota</taxon>
        <taxon>Neoptera</taxon>
        <taxon>Endopterygota</taxon>
        <taxon>Coleoptera</taxon>
        <taxon>Polyphaga</taxon>
        <taxon>Cucujiformia</taxon>
        <taxon>Coccinelloidea</taxon>
        <taxon>Coccinellidae</taxon>
        <taxon>Epilachninae</taxon>
        <taxon>Epilachnini</taxon>
        <taxon>Henosepilachna</taxon>
    </lineage>
</organism>
<dbReference type="SUPFAM" id="SSF47323">
    <property type="entry name" value="Anticodon-binding domain of a subclass of class I aminoacyl-tRNA synthetases"/>
    <property type="match status" value="1"/>
</dbReference>
<evidence type="ECO:0000256" key="3">
    <source>
        <dbReference type="ARBA" id="ARBA00022598"/>
    </source>
</evidence>
<dbReference type="PROSITE" id="PS00178">
    <property type="entry name" value="AA_TRNA_LIGASE_I"/>
    <property type="match status" value="1"/>
</dbReference>
<dbReference type="SUPFAM" id="SSF50677">
    <property type="entry name" value="ValRS/IleRS/LeuRS editing domain"/>
    <property type="match status" value="1"/>
</dbReference>
<protein>
    <recommendedName>
        <fullName evidence="2">isoleucine--tRNA ligase</fullName>
        <ecNumber evidence="2">6.1.1.5</ecNumber>
    </recommendedName>
    <alternativeName>
        <fullName evidence="8">Isoleucyl-tRNA synthetase</fullName>
    </alternativeName>
</protein>
<reference evidence="12 13" key="1">
    <citation type="submission" date="2023-03" db="EMBL/GenBank/DDBJ databases">
        <title>Genome insight into feeding habits of ladybird beetles.</title>
        <authorList>
            <person name="Li H.-S."/>
            <person name="Huang Y.-H."/>
            <person name="Pang H."/>
        </authorList>
    </citation>
    <scope>NUCLEOTIDE SEQUENCE [LARGE SCALE GENOMIC DNA]</scope>
    <source>
        <strain evidence="12">SYSU_2023b</strain>
        <tissue evidence="12">Whole body</tissue>
    </source>
</reference>
<keyword evidence="7 9" id="KW-0030">Aminoacyl-tRNA synthetase</keyword>
<dbReference type="InterPro" id="IPR050081">
    <property type="entry name" value="Ile-tRNA_ligase"/>
</dbReference>
<feature type="domain" description="Aminoacyl-tRNA synthetase class Ia" evidence="10">
    <location>
        <begin position="58"/>
        <end position="652"/>
    </location>
</feature>
<dbReference type="GO" id="GO:0032543">
    <property type="term" value="P:mitochondrial translation"/>
    <property type="evidence" value="ECO:0007669"/>
    <property type="project" value="TreeGrafter"/>
</dbReference>
<dbReference type="InterPro" id="IPR033708">
    <property type="entry name" value="Anticodon_Ile_BEm"/>
</dbReference>
<evidence type="ECO:0000256" key="9">
    <source>
        <dbReference type="RuleBase" id="RU363035"/>
    </source>
</evidence>
<feature type="domain" description="Methionyl/Valyl/Leucyl/Isoleucyl-tRNA synthetase anticodon-binding" evidence="11">
    <location>
        <begin position="704"/>
        <end position="839"/>
    </location>
</feature>
<evidence type="ECO:0000256" key="1">
    <source>
        <dbReference type="ARBA" id="ARBA00005594"/>
    </source>
</evidence>
<dbReference type="GO" id="GO:0005524">
    <property type="term" value="F:ATP binding"/>
    <property type="evidence" value="ECO:0007669"/>
    <property type="project" value="UniProtKB-KW"/>
</dbReference>
<comment type="caution">
    <text evidence="12">The sequence shown here is derived from an EMBL/GenBank/DDBJ whole genome shotgun (WGS) entry which is preliminary data.</text>
</comment>
<dbReference type="Gene3D" id="1.10.10.830">
    <property type="entry name" value="Ile-tRNA synthetase CP2 domain-like"/>
    <property type="match status" value="1"/>
</dbReference>
<accession>A0AAW1URZ5</accession>
<dbReference type="GO" id="GO:0000049">
    <property type="term" value="F:tRNA binding"/>
    <property type="evidence" value="ECO:0007669"/>
    <property type="project" value="InterPro"/>
</dbReference>
<keyword evidence="4 9" id="KW-0547">Nucleotide-binding</keyword>
<evidence type="ECO:0000256" key="7">
    <source>
        <dbReference type="ARBA" id="ARBA00023146"/>
    </source>
</evidence>
<dbReference type="GO" id="GO:0002161">
    <property type="term" value="F:aminoacyl-tRNA deacylase activity"/>
    <property type="evidence" value="ECO:0007669"/>
    <property type="project" value="InterPro"/>
</dbReference>
<keyword evidence="5 9" id="KW-0067">ATP-binding</keyword>
<dbReference type="GO" id="GO:0004822">
    <property type="term" value="F:isoleucine-tRNA ligase activity"/>
    <property type="evidence" value="ECO:0007669"/>
    <property type="project" value="UniProtKB-EC"/>
</dbReference>
<dbReference type="AlphaFoldDB" id="A0AAW1URZ5"/>
<comment type="similarity">
    <text evidence="1 9">Belongs to the class-I aminoacyl-tRNA synthetase family.</text>
</comment>
<dbReference type="Pfam" id="PF00133">
    <property type="entry name" value="tRNA-synt_1"/>
    <property type="match status" value="1"/>
</dbReference>
<evidence type="ECO:0000259" key="11">
    <source>
        <dbReference type="Pfam" id="PF08264"/>
    </source>
</evidence>
<dbReference type="GO" id="GO:0005739">
    <property type="term" value="C:mitochondrion"/>
    <property type="evidence" value="ECO:0007669"/>
    <property type="project" value="TreeGrafter"/>
</dbReference>
<dbReference type="InterPro" id="IPR014729">
    <property type="entry name" value="Rossmann-like_a/b/a_fold"/>
</dbReference>
<dbReference type="SUPFAM" id="SSF52374">
    <property type="entry name" value="Nucleotidylyl transferase"/>
    <property type="match status" value="1"/>
</dbReference>
<dbReference type="Pfam" id="PF08264">
    <property type="entry name" value="Anticodon_1"/>
    <property type="match status" value="1"/>
</dbReference>
<dbReference type="PRINTS" id="PR00984">
    <property type="entry name" value="TRNASYNTHILE"/>
</dbReference>
<dbReference type="InterPro" id="IPR013155">
    <property type="entry name" value="M/V/L/I-tRNA-synth_anticd-bd"/>
</dbReference>
<gene>
    <name evidence="12" type="ORF">WA026_013778</name>
</gene>
<keyword evidence="6 9" id="KW-0648">Protein biosynthesis</keyword>
<dbReference type="EMBL" id="JARQZJ010000097">
    <property type="protein sequence ID" value="KAK9885904.1"/>
    <property type="molecule type" value="Genomic_DNA"/>
</dbReference>
<evidence type="ECO:0000259" key="10">
    <source>
        <dbReference type="Pfam" id="PF00133"/>
    </source>
</evidence>
<evidence type="ECO:0000313" key="12">
    <source>
        <dbReference type="EMBL" id="KAK9885904.1"/>
    </source>
</evidence>
<dbReference type="GO" id="GO:0006428">
    <property type="term" value="P:isoleucyl-tRNA aminoacylation"/>
    <property type="evidence" value="ECO:0007669"/>
    <property type="project" value="InterPro"/>
</dbReference>
<evidence type="ECO:0000256" key="2">
    <source>
        <dbReference type="ARBA" id="ARBA00013165"/>
    </source>
</evidence>
<dbReference type="Gene3D" id="3.40.50.620">
    <property type="entry name" value="HUPs"/>
    <property type="match status" value="2"/>
</dbReference>
<sequence length="942" mass="109175">MIINRLFINKSYIISRFSVRRHKSYSHTVLLPKTDFPLRLKNEKLRERDRITSEVVNSNVYDWQRQNLSDPEFILHDGPPYANGTPHMGHAMNKILKDIILRFKMLEGRKVHYIPGWDCHGLPIELKALKNKSINQNPLEIRCKARDFAKEAIEIQKKMFISWGVIGDWNNAYTSYSVDYIKNELKKFYELYSKQLIHRDVKPIYWSPSTKTALAESELEYNPNHKSLSLYLRCEVEEITFTQFPIKKPIYALIWTTTPWTLPSNQAVCFNPNLTYCLCTKDSGQTIHIVAIETIDELKKNFNCDIEILAVLPDGTLSEAKYRHPIYKDKILSFLVGSHVDAVKGTGLVHTAPAHGHDDFLVALKNDMSIIDLVDDDGCYTQEAGPDLAGKFVLTEGNEAIIKLIKDNVIHLSELTHSYPYDWRTKTPVVVKASAQWFLNSNALKNKAIESLNNVAFVPNSKGAIYKKEFLKQIEKRPFWCISRQRKWGVHIPVFYEKDTEEVVLNEEIMNHQYKLLDEYGVDYWWQLSEDKLLPGHMDSAKFKKGEDILDIWFDSGISWSKVLNGERSADIYLEGGDQLNGWFYSSLITSLALRNVLPYKTLYIHGFAVDEKGLKMSKSLGNIINPVDVVEGSKSKKPYGIDVLRWWVSCHANQNSLVYVSENVLQSCSDEVQKIRNVLRFALASISDYEYVKYENNCLSFIDAYMLHILYQFKEEIREDIDNYEFHKLGKKVINIVTNEISAFYYTCIKDRLYCNTKDSASRKCAQFVLYHIFETISQAVAPILPHLVEELYSYLPTKRGKTYFTSFHEKIQQNWKNDDVQQIMDVILDIRKNFNLQIGTGTNVMDVNIIFSEHIFDKIQSMGSVQNFQYDIANILQCAEVGITCDANELREYQLSIAESKRFQCPRCRRRQSNENDELCQRCSEVLNNQEFINTKNVLV</sequence>
<evidence type="ECO:0000256" key="5">
    <source>
        <dbReference type="ARBA" id="ARBA00022840"/>
    </source>
</evidence>
<dbReference type="InterPro" id="IPR002300">
    <property type="entry name" value="aa-tRNA-synth_Ia"/>
</dbReference>
<keyword evidence="3 9" id="KW-0436">Ligase</keyword>
<dbReference type="EC" id="6.1.1.5" evidence="2"/>
<dbReference type="InterPro" id="IPR009080">
    <property type="entry name" value="tRNAsynth_Ia_anticodon-bd"/>
</dbReference>
<proteinExistence type="inferred from homology"/>
<keyword evidence="13" id="KW-1185">Reference proteome</keyword>
<dbReference type="InterPro" id="IPR001412">
    <property type="entry name" value="aa-tRNA-synth_I_CS"/>
</dbReference>
<dbReference type="InterPro" id="IPR002301">
    <property type="entry name" value="Ile-tRNA-ligase"/>
</dbReference>